<feature type="domain" description="AMP-dependent synthetase/ligase" evidence="3">
    <location>
        <begin position="12"/>
        <end position="396"/>
    </location>
</feature>
<keyword evidence="2" id="KW-0436">Ligase</keyword>
<reference evidence="5" key="1">
    <citation type="submission" date="2020-09" db="EMBL/GenBank/DDBJ databases">
        <title>A novel bacterium of genus Bacillus, isolated from South China Sea.</title>
        <authorList>
            <person name="Huang H."/>
            <person name="Mo K."/>
            <person name="Hu Y."/>
        </authorList>
    </citation>
    <scope>NUCLEOTIDE SEQUENCE</scope>
    <source>
        <strain evidence="5">IB182487</strain>
    </source>
</reference>
<comment type="similarity">
    <text evidence="1">Belongs to the ATP-dependent AMP-binding enzyme family.</text>
</comment>
<dbReference type="EMBL" id="JACXAI010000019">
    <property type="protein sequence ID" value="MBD1381576.1"/>
    <property type="molecule type" value="Genomic_DNA"/>
</dbReference>
<dbReference type="RefSeq" id="WP_191159161.1">
    <property type="nucleotide sequence ID" value="NZ_JACXAI010000019.1"/>
</dbReference>
<dbReference type="FunFam" id="3.30.300.30:FF:000008">
    <property type="entry name" value="2,3-dihydroxybenzoate-AMP ligase"/>
    <property type="match status" value="1"/>
</dbReference>
<keyword evidence="6" id="KW-1185">Reference proteome</keyword>
<dbReference type="CDD" id="cd05917">
    <property type="entry name" value="FACL_like_2"/>
    <property type="match status" value="1"/>
</dbReference>
<dbReference type="PANTHER" id="PTHR43201:SF5">
    <property type="entry name" value="MEDIUM-CHAIN ACYL-COA LIGASE ACSF2, MITOCHONDRIAL"/>
    <property type="match status" value="1"/>
</dbReference>
<proteinExistence type="inferred from homology"/>
<dbReference type="InterPro" id="IPR025110">
    <property type="entry name" value="AMP-bd_C"/>
</dbReference>
<gene>
    <name evidence="5" type="ORF">IC621_15165</name>
</gene>
<dbReference type="InterPro" id="IPR020845">
    <property type="entry name" value="AMP-binding_CS"/>
</dbReference>
<dbReference type="PROSITE" id="PS00455">
    <property type="entry name" value="AMP_BINDING"/>
    <property type="match status" value="1"/>
</dbReference>
<dbReference type="PANTHER" id="PTHR43201">
    <property type="entry name" value="ACYL-COA SYNTHETASE"/>
    <property type="match status" value="1"/>
</dbReference>
<evidence type="ECO:0000256" key="2">
    <source>
        <dbReference type="ARBA" id="ARBA00022598"/>
    </source>
</evidence>
<dbReference type="FunFam" id="3.40.50.12780:FF:000003">
    <property type="entry name" value="Long-chain-fatty-acid--CoA ligase FadD"/>
    <property type="match status" value="1"/>
</dbReference>
<dbReference type="GO" id="GO:0031956">
    <property type="term" value="F:medium-chain fatty acid-CoA ligase activity"/>
    <property type="evidence" value="ECO:0007669"/>
    <property type="project" value="TreeGrafter"/>
</dbReference>
<dbReference type="AlphaFoldDB" id="A0A926NPJ1"/>
<sequence>MLKSLTIGTLLKETAQKYGQQEAVVYSKENIRLTYKQFYDESTRLAKALMKLGIKKGGNVAIWASNVPEWLLLQFATARIGAVLVTVNTSYQANELEYLLKQSDSTTLFLIDGFKGTSYVDTLKQITNFQAPHQDKLPKLKNLIYIGKDKAPAGMNSWNELLMLSGEVTDEELAGRENELSHNDVINMQYTSGTTGFPKGVMLTHHNIVNNGYLVAEAMNLSNQDRLCIPVPFFHCFGCVLSTMACVSVGATMLPIIEFDPELVLQTVEEEKCTALHGVPTMFIAELNHPNFSRYNLTTLRTGIMAGSPCPIEVMKKVINVMGMTEITIAYGQTESSPVITQTTRTDSIERRVQTVGKAHTHAEVKIIDPLTGEEAAPNQQGELCTRGYLVMKGYYKMPEATKQVIDADGWLHTGDLATIDEEGYVQITGRLKDMMIRGGENIYPREIEEFLYSHDLIVDVQVIGVPDEKYGEKAAACIKIKEGYTLSLEEIREYCKGKLAFHKIPEYVFLVDEYPMTASGKIQKYKLREQAKEWISQEVN</sequence>
<accession>A0A926NPJ1</accession>
<dbReference type="GO" id="GO:0006631">
    <property type="term" value="P:fatty acid metabolic process"/>
    <property type="evidence" value="ECO:0007669"/>
    <property type="project" value="TreeGrafter"/>
</dbReference>
<name>A0A926NPJ1_9BACI</name>
<dbReference type="Gene3D" id="3.40.50.980">
    <property type="match status" value="2"/>
</dbReference>
<dbReference type="InterPro" id="IPR045851">
    <property type="entry name" value="AMP-bd_C_sf"/>
</dbReference>
<evidence type="ECO:0000256" key="1">
    <source>
        <dbReference type="ARBA" id="ARBA00006432"/>
    </source>
</evidence>
<organism evidence="5 6">
    <name type="scientific">Metabacillus arenae</name>
    <dbReference type="NCBI Taxonomy" id="2771434"/>
    <lineage>
        <taxon>Bacteria</taxon>
        <taxon>Bacillati</taxon>
        <taxon>Bacillota</taxon>
        <taxon>Bacilli</taxon>
        <taxon>Bacillales</taxon>
        <taxon>Bacillaceae</taxon>
        <taxon>Metabacillus</taxon>
    </lineage>
</organism>
<dbReference type="SUPFAM" id="SSF56801">
    <property type="entry name" value="Acetyl-CoA synthetase-like"/>
    <property type="match status" value="1"/>
</dbReference>
<dbReference type="Proteomes" id="UP000626844">
    <property type="component" value="Unassembled WGS sequence"/>
</dbReference>
<dbReference type="InterPro" id="IPR000873">
    <property type="entry name" value="AMP-dep_synth/lig_dom"/>
</dbReference>
<evidence type="ECO:0000313" key="5">
    <source>
        <dbReference type="EMBL" id="MBD1381576.1"/>
    </source>
</evidence>
<evidence type="ECO:0000259" key="3">
    <source>
        <dbReference type="Pfam" id="PF00501"/>
    </source>
</evidence>
<dbReference type="Gene3D" id="2.30.38.10">
    <property type="entry name" value="Luciferase, Domain 3"/>
    <property type="match status" value="1"/>
</dbReference>
<comment type="caution">
    <text evidence="5">The sequence shown here is derived from an EMBL/GenBank/DDBJ whole genome shotgun (WGS) entry which is preliminary data.</text>
</comment>
<protein>
    <submittedName>
        <fullName evidence="5">AMP-binding protein</fullName>
    </submittedName>
</protein>
<evidence type="ECO:0000259" key="4">
    <source>
        <dbReference type="Pfam" id="PF13193"/>
    </source>
</evidence>
<dbReference type="NCBIfam" id="NF009233">
    <property type="entry name" value="PRK12583.1"/>
    <property type="match status" value="1"/>
</dbReference>
<dbReference type="Pfam" id="PF13193">
    <property type="entry name" value="AMP-binding_C"/>
    <property type="match status" value="1"/>
</dbReference>
<evidence type="ECO:0000313" key="6">
    <source>
        <dbReference type="Proteomes" id="UP000626844"/>
    </source>
</evidence>
<feature type="domain" description="AMP-binding enzyme C-terminal" evidence="4">
    <location>
        <begin position="447"/>
        <end position="522"/>
    </location>
</feature>
<dbReference type="Pfam" id="PF00501">
    <property type="entry name" value="AMP-binding"/>
    <property type="match status" value="1"/>
</dbReference>
<dbReference type="Gene3D" id="3.30.300.30">
    <property type="match status" value="1"/>
</dbReference>